<feature type="compositionally biased region" description="Basic and acidic residues" evidence="1">
    <location>
        <begin position="142"/>
        <end position="157"/>
    </location>
</feature>
<proteinExistence type="predicted"/>
<organism evidence="2 3">
    <name type="scientific">Brooklawnia cerclae</name>
    <dbReference type="NCBI Taxonomy" id="349934"/>
    <lineage>
        <taxon>Bacteria</taxon>
        <taxon>Bacillati</taxon>
        <taxon>Actinomycetota</taxon>
        <taxon>Actinomycetes</taxon>
        <taxon>Propionibacteriales</taxon>
        <taxon>Propionibacteriaceae</taxon>
        <taxon>Brooklawnia</taxon>
    </lineage>
</organism>
<name>A0ABX0SCR7_9ACTN</name>
<dbReference type="EMBL" id="JAAMOZ010000001">
    <property type="protein sequence ID" value="NIH56187.1"/>
    <property type="molecule type" value="Genomic_DNA"/>
</dbReference>
<feature type="region of interest" description="Disordered" evidence="1">
    <location>
        <begin position="126"/>
        <end position="157"/>
    </location>
</feature>
<accession>A0ABX0SCR7</accession>
<evidence type="ECO:0000313" key="3">
    <source>
        <dbReference type="Proteomes" id="UP000749311"/>
    </source>
</evidence>
<dbReference type="Proteomes" id="UP000749311">
    <property type="component" value="Unassembled WGS sequence"/>
</dbReference>
<evidence type="ECO:0008006" key="4">
    <source>
        <dbReference type="Google" id="ProtNLM"/>
    </source>
</evidence>
<evidence type="ECO:0000256" key="1">
    <source>
        <dbReference type="SAM" id="MobiDB-lite"/>
    </source>
</evidence>
<protein>
    <recommendedName>
        <fullName evidence="4">XRE family transcriptional regulator</fullName>
    </recommendedName>
</protein>
<keyword evidence="3" id="KW-1185">Reference proteome</keyword>
<comment type="caution">
    <text evidence="2">The sequence shown here is derived from an EMBL/GenBank/DDBJ whole genome shotgun (WGS) entry which is preliminary data.</text>
</comment>
<sequence length="157" mass="17094">MNSIQWLRQVAPEAANGAIAARAGLTRSTLNRQIAQGELKPEVVVAVARAYGKPVLEGLVSCGFITEKEAALKERMGLEEVLAAATDEQLLRAILDRVGADGQVHHPLFDEPLDSEHIPTMMGAREERRRRLTADAQPTEWAAREGEILHPADPDSA</sequence>
<gene>
    <name evidence="2" type="ORF">FB473_000832</name>
</gene>
<dbReference type="RefSeq" id="WP_167165098.1">
    <property type="nucleotide sequence ID" value="NZ_BAAAOO010000002.1"/>
</dbReference>
<evidence type="ECO:0000313" key="2">
    <source>
        <dbReference type="EMBL" id="NIH56187.1"/>
    </source>
</evidence>
<reference evidence="2 3" key="1">
    <citation type="submission" date="2020-02" db="EMBL/GenBank/DDBJ databases">
        <title>Sequencing the genomes of 1000 actinobacteria strains.</title>
        <authorList>
            <person name="Klenk H.-P."/>
        </authorList>
    </citation>
    <scope>NUCLEOTIDE SEQUENCE [LARGE SCALE GENOMIC DNA]</scope>
    <source>
        <strain evidence="2 3">DSM 19609</strain>
    </source>
</reference>